<dbReference type="HOGENOM" id="CLU_2285134_0_0_2"/>
<proteinExistence type="predicted"/>
<accession>K0IF76</accession>
<dbReference type="EMBL" id="CP002408">
    <property type="protein sequence ID" value="AFU58445.1"/>
    <property type="molecule type" value="Genomic_DNA"/>
</dbReference>
<evidence type="ECO:0000313" key="1">
    <source>
        <dbReference type="EMBL" id="AFU58445.1"/>
    </source>
</evidence>
<name>K0IF76_NITGG</name>
<evidence type="ECO:0000313" key="2">
    <source>
        <dbReference type="Proteomes" id="UP000008037"/>
    </source>
</evidence>
<keyword evidence="2" id="KW-1185">Reference proteome</keyword>
<sequence length="101" mass="11755">MFRSKKLKTIASISIQFCNQSSNKLFVISLHKVYSCCRSCDQESVDIIVMSNNDVQQQQQILKDGIEDEICDKCRKEKAELFQLTGEYCLKCWQIMTHPEI</sequence>
<reference evidence="1 2" key="1">
    <citation type="journal article" date="2012" name="Environ. Microbiol.">
        <title>The genome of the ammonia-oxidizing Candidatus Nitrososphaera gargensis: insights into metabolic versatility and environmental adaptations.</title>
        <authorList>
            <person name="Spang A."/>
            <person name="Poehlein A."/>
            <person name="Offre P."/>
            <person name="Zumbragel S."/>
            <person name="Haider S."/>
            <person name="Rychlik N."/>
            <person name="Nowka B."/>
            <person name="Schmeisser C."/>
            <person name="Lebedeva E.V."/>
            <person name="Rattei T."/>
            <person name="Bohm C."/>
            <person name="Schmid M."/>
            <person name="Galushko A."/>
            <person name="Hatzenpichler R."/>
            <person name="Weinmaier T."/>
            <person name="Daniel R."/>
            <person name="Schleper C."/>
            <person name="Spieck E."/>
            <person name="Streit W."/>
            <person name="Wagner M."/>
        </authorList>
    </citation>
    <scope>NUCLEOTIDE SEQUENCE [LARGE SCALE GENOMIC DNA]</scope>
    <source>
        <strain evidence="2">Ga9.2</strain>
    </source>
</reference>
<dbReference type="KEGG" id="nga:Ngar_c15100"/>
<dbReference type="AlphaFoldDB" id="K0IF76"/>
<dbReference type="BioCyc" id="CNIT1237085:G1324-1508-MONOMER"/>
<dbReference type="InParanoid" id="K0IF76"/>
<protein>
    <submittedName>
        <fullName evidence="1">Uncharacterized protein</fullName>
    </submittedName>
</protein>
<gene>
    <name evidence="1" type="ordered locus">Ngar_c15100</name>
</gene>
<dbReference type="Proteomes" id="UP000008037">
    <property type="component" value="Chromosome"/>
</dbReference>
<organism evidence="1 2">
    <name type="scientific">Nitrososphaera gargensis (strain Ga9.2)</name>
    <dbReference type="NCBI Taxonomy" id="1237085"/>
    <lineage>
        <taxon>Archaea</taxon>
        <taxon>Nitrososphaerota</taxon>
        <taxon>Nitrososphaeria</taxon>
        <taxon>Nitrososphaerales</taxon>
        <taxon>Nitrososphaeraceae</taxon>
        <taxon>Nitrososphaera</taxon>
    </lineage>
</organism>